<accession>A0ABD2X5G1</accession>
<gene>
    <name evidence="8" type="ORF">TKK_006491</name>
</gene>
<protein>
    <recommendedName>
        <fullName evidence="7">MI domain-containing protein</fullName>
    </recommendedName>
</protein>
<dbReference type="FunFam" id="1.25.40.180:FF:000004">
    <property type="entry name" value="pre-mRNA-splicing factor CWC22 homolog"/>
    <property type="match status" value="1"/>
</dbReference>
<dbReference type="PROSITE" id="PS51366">
    <property type="entry name" value="MI"/>
    <property type="match status" value="1"/>
</dbReference>
<reference evidence="8 9" key="1">
    <citation type="journal article" date="2024" name="bioRxiv">
        <title>A reference genome for Trichogramma kaykai: A tiny desert-dwelling parasitoid wasp with competing sex-ratio distorters.</title>
        <authorList>
            <person name="Culotta J."/>
            <person name="Lindsey A.R."/>
        </authorList>
    </citation>
    <scope>NUCLEOTIDE SEQUENCE [LARGE SCALE GENOMIC DNA]</scope>
    <source>
        <strain evidence="8 9">KSX58</strain>
    </source>
</reference>
<dbReference type="EMBL" id="JBJJXI010000052">
    <property type="protein sequence ID" value="KAL3400145.1"/>
    <property type="molecule type" value="Genomic_DNA"/>
</dbReference>
<feature type="compositionally biased region" description="Basic and acidic residues" evidence="6">
    <location>
        <begin position="241"/>
        <end position="288"/>
    </location>
</feature>
<comment type="caution">
    <text evidence="8">The sequence shown here is derived from an EMBL/GenBank/DDBJ whole genome shotgun (WGS) entry which is preliminary data.</text>
</comment>
<sequence length="891" mass="103417">MSGVEKKSDNNKKRHRKSSSLRKHRKRHRSTSSETNDIRYERSGSIGEKKRMQRRSSSSDNSEKRNEKSGSIGEKERRHRRSSSSNTSEKKNERSRSMDRNKKRHERSTSSDTNKKKYEKSKYKNENEKRHERSRSIDRNKKEHESSSSDTSKEKYERSGSVEKTKKRHKKSGSKDKNNKRHRRSSSSDSNDKRYKRTGSMDKNKKSHKRRGSLSRNEKRYKRNGSTDKNDKKHRSISSDTNDKRYERSRSIDENNQRHKRNESLGRNDKRPEGSKPKDENEKRYKRSEIIDRNERRYRRSTSIEVNEKRCKRSRSRDHDENRYTTNSSVDRKDGMSNVNKIGYENVGPKPIKKEELLTTKTGGAYIPPAKLRLMQAELKDKSSSAYQRIAWEALKKSIHGFINKVNTSNIGPITRDLLKENIVRGRGLLARSIIQAQAASPTFTPVYAALVAVINSKFPNIGELIVKRLAIQFKRGFKRNSKVLCISSATFIAHLVNQGVAHEILILEILTLLVQTPTDDSIEIAIAILKEVGMKLTQVCRKGIEAIFEMLRNILHEGHLDKRVQYMIEVVFQIRKDGFKDHEAVNKDLDLVEEEDQMTHLIALDEATDSQDILNVFKFDAEYLTNEEKYKELSKDILNSDSDDDDDDEGSDEEDDEDKDDEDEKTESGGLIIDNTETNLTALRRTIYLTIHSSLDFEECAHKLLKMQLKPGQEMELCHMFLDCCAEMRTYEKFFGLLAGRFCAINRIYVGPFEEIFRTSYNTIHRLDTNRLRNVAKFFAHLLMTDSISWAVLSEIKLNEDDTTSSSRVFIKILFQELSEYMGLPKLNDKLKDEEMQEAFNGLFPKDDPRNTRFAINFFTSIGLGGLTDDLREFLKNRPKKDVPSVKKEP</sequence>
<comment type="subcellular location">
    <subcellularLocation>
        <location evidence="1">Nucleus speckle</location>
    </subcellularLocation>
</comment>
<evidence type="ECO:0000259" key="7">
    <source>
        <dbReference type="PROSITE" id="PS51366"/>
    </source>
</evidence>
<evidence type="ECO:0000256" key="2">
    <source>
        <dbReference type="ARBA" id="ARBA00006856"/>
    </source>
</evidence>
<keyword evidence="5" id="KW-0539">Nucleus</keyword>
<dbReference type="Proteomes" id="UP001627154">
    <property type="component" value="Unassembled WGS sequence"/>
</dbReference>
<feature type="compositionally biased region" description="Basic residues" evidence="6">
    <location>
        <begin position="165"/>
        <end position="185"/>
    </location>
</feature>
<keyword evidence="4" id="KW-0508">mRNA splicing</keyword>
<feature type="domain" description="MI" evidence="7">
    <location>
        <begin position="683"/>
        <end position="799"/>
    </location>
</feature>
<evidence type="ECO:0000313" key="9">
    <source>
        <dbReference type="Proteomes" id="UP001627154"/>
    </source>
</evidence>
<dbReference type="Gene3D" id="1.25.40.180">
    <property type="match status" value="1"/>
</dbReference>
<feature type="compositionally biased region" description="Basic and acidic residues" evidence="6">
    <location>
        <begin position="36"/>
        <end position="50"/>
    </location>
</feature>
<comment type="similarity">
    <text evidence="2">Belongs to the CWC22 family.</text>
</comment>
<feature type="compositionally biased region" description="Acidic residues" evidence="6">
    <location>
        <begin position="642"/>
        <end position="666"/>
    </location>
</feature>
<evidence type="ECO:0000256" key="3">
    <source>
        <dbReference type="ARBA" id="ARBA00022664"/>
    </source>
</evidence>
<dbReference type="SUPFAM" id="SSF48371">
    <property type="entry name" value="ARM repeat"/>
    <property type="match status" value="1"/>
</dbReference>
<dbReference type="GO" id="GO:0008380">
    <property type="term" value="P:RNA splicing"/>
    <property type="evidence" value="ECO:0007669"/>
    <property type="project" value="UniProtKB-KW"/>
</dbReference>
<evidence type="ECO:0000256" key="1">
    <source>
        <dbReference type="ARBA" id="ARBA00004324"/>
    </source>
</evidence>
<feature type="compositionally biased region" description="Basic and acidic residues" evidence="6">
    <location>
        <begin position="107"/>
        <end position="164"/>
    </location>
</feature>
<feature type="compositionally biased region" description="Basic and acidic residues" evidence="6">
    <location>
        <begin position="61"/>
        <end position="76"/>
    </location>
</feature>
<feature type="region of interest" description="Disordered" evidence="6">
    <location>
        <begin position="1"/>
        <end position="288"/>
    </location>
</feature>
<feature type="compositionally biased region" description="Basic and acidic residues" evidence="6">
    <location>
        <begin position="88"/>
        <end position="100"/>
    </location>
</feature>
<organism evidence="8 9">
    <name type="scientific">Trichogramma kaykai</name>
    <dbReference type="NCBI Taxonomy" id="54128"/>
    <lineage>
        <taxon>Eukaryota</taxon>
        <taxon>Metazoa</taxon>
        <taxon>Ecdysozoa</taxon>
        <taxon>Arthropoda</taxon>
        <taxon>Hexapoda</taxon>
        <taxon>Insecta</taxon>
        <taxon>Pterygota</taxon>
        <taxon>Neoptera</taxon>
        <taxon>Endopterygota</taxon>
        <taxon>Hymenoptera</taxon>
        <taxon>Apocrita</taxon>
        <taxon>Proctotrupomorpha</taxon>
        <taxon>Chalcidoidea</taxon>
        <taxon>Trichogrammatidae</taxon>
        <taxon>Trichogramma</taxon>
    </lineage>
</organism>
<dbReference type="AlphaFoldDB" id="A0ABD2X5G1"/>
<dbReference type="PANTHER" id="PTHR18034">
    <property type="entry name" value="CELL CYCLE CONTROL PROTEIN CWF22-RELATED"/>
    <property type="match status" value="1"/>
</dbReference>
<dbReference type="InterPro" id="IPR016024">
    <property type="entry name" value="ARM-type_fold"/>
</dbReference>
<dbReference type="PANTHER" id="PTHR18034:SF3">
    <property type="entry name" value="PRE-MRNA-SPLICING FACTOR CWC22 HOMOLOG"/>
    <property type="match status" value="1"/>
</dbReference>
<evidence type="ECO:0000256" key="4">
    <source>
        <dbReference type="ARBA" id="ARBA00023187"/>
    </source>
</evidence>
<evidence type="ECO:0000256" key="6">
    <source>
        <dbReference type="SAM" id="MobiDB-lite"/>
    </source>
</evidence>
<dbReference type="GO" id="GO:0006397">
    <property type="term" value="P:mRNA processing"/>
    <property type="evidence" value="ECO:0007669"/>
    <property type="project" value="UniProtKB-KW"/>
</dbReference>
<dbReference type="SMART" id="SM00543">
    <property type="entry name" value="MIF4G"/>
    <property type="match status" value="1"/>
</dbReference>
<feature type="compositionally biased region" description="Basic and acidic residues" evidence="6">
    <location>
        <begin position="1"/>
        <end position="11"/>
    </location>
</feature>
<dbReference type="InterPro" id="IPR003891">
    <property type="entry name" value="Initiation_fac_eIF4g_MI"/>
</dbReference>
<feature type="compositionally biased region" description="Basic residues" evidence="6">
    <location>
        <begin position="205"/>
        <end position="223"/>
    </location>
</feature>
<keyword evidence="9" id="KW-1185">Reference proteome</keyword>
<dbReference type="Pfam" id="PF02854">
    <property type="entry name" value="MIF4G"/>
    <property type="match status" value="1"/>
</dbReference>
<keyword evidence="3" id="KW-0507">mRNA processing</keyword>
<dbReference type="Pfam" id="PF02847">
    <property type="entry name" value="MA3"/>
    <property type="match status" value="1"/>
</dbReference>
<feature type="compositionally biased region" description="Basic residues" evidence="6">
    <location>
        <begin position="12"/>
        <end position="30"/>
    </location>
</feature>
<feature type="region of interest" description="Disordered" evidence="6">
    <location>
        <begin position="300"/>
        <end position="337"/>
    </location>
</feature>
<evidence type="ECO:0000256" key="5">
    <source>
        <dbReference type="ARBA" id="ARBA00023242"/>
    </source>
</evidence>
<dbReference type="InterPro" id="IPR050781">
    <property type="entry name" value="CWC22_splicing_factor"/>
</dbReference>
<evidence type="ECO:0000313" key="8">
    <source>
        <dbReference type="EMBL" id="KAL3400145.1"/>
    </source>
</evidence>
<proteinExistence type="inferred from homology"/>
<dbReference type="SMART" id="SM00544">
    <property type="entry name" value="MA3"/>
    <property type="match status" value="1"/>
</dbReference>
<dbReference type="InterPro" id="IPR003890">
    <property type="entry name" value="MIF4G-like_typ-3"/>
</dbReference>
<dbReference type="GO" id="GO:0016607">
    <property type="term" value="C:nuclear speck"/>
    <property type="evidence" value="ECO:0007669"/>
    <property type="project" value="UniProtKB-SubCell"/>
</dbReference>
<name>A0ABD2X5G1_9HYME</name>
<feature type="region of interest" description="Disordered" evidence="6">
    <location>
        <begin position="636"/>
        <end position="673"/>
    </location>
</feature>